<name>A0A3P3DD05_9RHOB</name>
<keyword evidence="10" id="KW-0443">Lipid metabolism</keyword>
<evidence type="ECO:0000313" key="18">
    <source>
        <dbReference type="Proteomes" id="UP000282125"/>
    </source>
</evidence>
<evidence type="ECO:0000256" key="12">
    <source>
        <dbReference type="ARBA" id="ARBA00023209"/>
    </source>
</evidence>
<dbReference type="GO" id="GO:0008654">
    <property type="term" value="P:phospholipid biosynthetic process"/>
    <property type="evidence" value="ECO:0007669"/>
    <property type="project" value="UniProtKB-KW"/>
</dbReference>
<evidence type="ECO:0000256" key="8">
    <source>
        <dbReference type="ARBA" id="ARBA00022692"/>
    </source>
</evidence>
<feature type="transmembrane region" description="Helical" evidence="16">
    <location>
        <begin position="100"/>
        <end position="120"/>
    </location>
</feature>
<evidence type="ECO:0000256" key="2">
    <source>
        <dbReference type="ARBA" id="ARBA00004127"/>
    </source>
</evidence>
<dbReference type="Proteomes" id="UP000282125">
    <property type="component" value="Unassembled WGS sequence"/>
</dbReference>
<dbReference type="PROSITE" id="PS00379">
    <property type="entry name" value="CDP_ALCOHOL_P_TRANSF"/>
    <property type="match status" value="1"/>
</dbReference>
<evidence type="ECO:0000256" key="5">
    <source>
        <dbReference type="ARBA" id="ARBA00017171"/>
    </source>
</evidence>
<feature type="transmembrane region" description="Helical" evidence="16">
    <location>
        <begin position="162"/>
        <end position="178"/>
    </location>
</feature>
<comment type="subcellular location">
    <subcellularLocation>
        <location evidence="2">Endomembrane system</location>
        <topology evidence="2">Multi-pass membrane protein</topology>
    </subcellularLocation>
</comment>
<evidence type="ECO:0000256" key="16">
    <source>
        <dbReference type="SAM" id="Phobius"/>
    </source>
</evidence>
<dbReference type="Gene3D" id="1.20.120.1760">
    <property type="match status" value="1"/>
</dbReference>
<dbReference type="AlphaFoldDB" id="A0A3P3DD05"/>
<feature type="transmembrane region" description="Helical" evidence="16">
    <location>
        <begin position="37"/>
        <end position="55"/>
    </location>
</feature>
<keyword evidence="18" id="KW-1185">Reference proteome</keyword>
<organism evidence="17 18">
    <name type="scientific">Falsigemmobacter faecalis</name>
    <dbReference type="NCBI Taxonomy" id="2488730"/>
    <lineage>
        <taxon>Bacteria</taxon>
        <taxon>Pseudomonadati</taxon>
        <taxon>Pseudomonadota</taxon>
        <taxon>Alphaproteobacteria</taxon>
        <taxon>Rhodobacterales</taxon>
        <taxon>Paracoccaceae</taxon>
        <taxon>Falsigemmobacter</taxon>
    </lineage>
</organism>
<comment type="similarity">
    <text evidence="3 15">Belongs to the CDP-alcohol phosphatidyltransferase class-I family.</text>
</comment>
<accession>A0A3P3DD05</accession>
<evidence type="ECO:0000256" key="4">
    <source>
        <dbReference type="ARBA" id="ARBA00013174"/>
    </source>
</evidence>
<dbReference type="InterPro" id="IPR004533">
    <property type="entry name" value="CDP-diaglyc--ser_O-PTrfase"/>
</dbReference>
<dbReference type="PANTHER" id="PTHR14269:SF61">
    <property type="entry name" value="CDP-DIACYLGLYCEROL--SERINE O-PHOSPHATIDYLTRANSFERASE"/>
    <property type="match status" value="1"/>
</dbReference>
<keyword evidence="11 16" id="KW-0472">Membrane</keyword>
<evidence type="ECO:0000256" key="7">
    <source>
        <dbReference type="ARBA" id="ARBA00022679"/>
    </source>
</evidence>
<protein>
    <recommendedName>
        <fullName evidence="5">CDP-diacylglycerol--serine O-phosphatidyltransferase</fullName>
        <ecNumber evidence="4">2.7.8.8</ecNumber>
    </recommendedName>
    <alternativeName>
        <fullName evidence="14">Phosphatidylserine synthase</fullName>
    </alternativeName>
</protein>
<dbReference type="InterPro" id="IPR043130">
    <property type="entry name" value="CDP-OH_PTrfase_TM_dom"/>
</dbReference>
<dbReference type="EC" id="2.7.8.8" evidence="4"/>
<keyword evidence="9 16" id="KW-1133">Transmembrane helix</keyword>
<dbReference type="EMBL" id="RRAZ01000026">
    <property type="protein sequence ID" value="RRH72199.1"/>
    <property type="molecule type" value="Genomic_DNA"/>
</dbReference>
<evidence type="ECO:0000256" key="11">
    <source>
        <dbReference type="ARBA" id="ARBA00023136"/>
    </source>
</evidence>
<dbReference type="GO" id="GO:0016020">
    <property type="term" value="C:membrane"/>
    <property type="evidence" value="ECO:0007669"/>
    <property type="project" value="InterPro"/>
</dbReference>
<dbReference type="InterPro" id="IPR000462">
    <property type="entry name" value="CDP-OH_P_trans"/>
</dbReference>
<keyword evidence="13" id="KW-1208">Phospholipid metabolism</keyword>
<comment type="caution">
    <text evidence="17">The sequence shown here is derived from an EMBL/GenBank/DDBJ whole genome shotgun (WGS) entry which is preliminary data.</text>
</comment>
<dbReference type="RefSeq" id="WP_124966026.1">
    <property type="nucleotide sequence ID" value="NZ_RRAZ01000026.1"/>
</dbReference>
<dbReference type="InterPro" id="IPR050324">
    <property type="entry name" value="CDP-alcohol_PTase-I"/>
</dbReference>
<keyword evidence="7 15" id="KW-0808">Transferase</keyword>
<proteinExistence type="inferred from homology"/>
<evidence type="ECO:0000256" key="3">
    <source>
        <dbReference type="ARBA" id="ARBA00010441"/>
    </source>
</evidence>
<evidence type="ECO:0000256" key="14">
    <source>
        <dbReference type="ARBA" id="ARBA00032361"/>
    </source>
</evidence>
<dbReference type="Pfam" id="PF01066">
    <property type="entry name" value="CDP-OH_P_transf"/>
    <property type="match status" value="1"/>
</dbReference>
<dbReference type="InterPro" id="IPR048254">
    <property type="entry name" value="CDP_ALCOHOL_P_TRANSF_CS"/>
</dbReference>
<keyword evidence="12" id="KW-0594">Phospholipid biosynthesis</keyword>
<evidence type="ECO:0000256" key="10">
    <source>
        <dbReference type="ARBA" id="ARBA00023098"/>
    </source>
</evidence>
<keyword evidence="8 16" id="KW-0812">Transmembrane</keyword>
<gene>
    <name evidence="17" type="primary">pssA</name>
    <name evidence="17" type="ORF">EG244_15365</name>
</gene>
<evidence type="ECO:0000256" key="15">
    <source>
        <dbReference type="RuleBase" id="RU003750"/>
    </source>
</evidence>
<evidence type="ECO:0000256" key="6">
    <source>
        <dbReference type="ARBA" id="ARBA00022516"/>
    </source>
</evidence>
<dbReference type="OrthoDB" id="9777147at2"/>
<feature type="transmembrane region" description="Helical" evidence="16">
    <location>
        <begin position="12"/>
        <end position="31"/>
    </location>
</feature>
<evidence type="ECO:0000256" key="1">
    <source>
        <dbReference type="ARBA" id="ARBA00000287"/>
    </source>
</evidence>
<reference evidence="17 18" key="1">
    <citation type="submission" date="2018-11" db="EMBL/GenBank/DDBJ databases">
        <title>Gemmobacter sp. nov., YIM 102744-1 draft genome.</title>
        <authorList>
            <person name="Li G."/>
            <person name="Jiang Y."/>
        </authorList>
    </citation>
    <scope>NUCLEOTIDE SEQUENCE [LARGE SCALE GENOMIC DNA]</scope>
    <source>
        <strain evidence="17 18">YIM 102744-1</strain>
    </source>
</reference>
<dbReference type="PANTHER" id="PTHR14269">
    <property type="entry name" value="CDP-DIACYLGLYCEROL--GLYCEROL-3-PHOSPHATE 3-PHOSPHATIDYLTRANSFERASE-RELATED"/>
    <property type="match status" value="1"/>
</dbReference>
<dbReference type="NCBIfam" id="TIGR00473">
    <property type="entry name" value="pssA"/>
    <property type="match status" value="1"/>
</dbReference>
<dbReference type="GO" id="GO:0012505">
    <property type="term" value="C:endomembrane system"/>
    <property type="evidence" value="ECO:0007669"/>
    <property type="project" value="UniProtKB-SubCell"/>
</dbReference>
<evidence type="ECO:0000313" key="17">
    <source>
        <dbReference type="EMBL" id="RRH72199.1"/>
    </source>
</evidence>
<keyword evidence="6" id="KW-0444">Lipid biosynthesis</keyword>
<sequence>MARRMRENLPFVHLVPNLITILGLCCGLTAMRLTFDGLYLYAAALIVFAAAIDGLDGLVARRLRATSEMGAELDSLSDFVCFGVAPALLTYRFALFPDQGLGWVLALTFAICCCLRLARFNTMRDQPDAPRHFLGVPAPAGAGLGLLPVFATFAGLGNFREMPLLVALWLGFVGFLMISRIPTPSAKGLKIARDKARFLLIGVAICIGLMVTRFWLFMTLVCLIYLAVVLFQAVRHRRF</sequence>
<feature type="transmembrane region" description="Helical" evidence="16">
    <location>
        <begin position="132"/>
        <end position="156"/>
    </location>
</feature>
<dbReference type="GO" id="GO:0003882">
    <property type="term" value="F:CDP-diacylglycerol-serine O-phosphatidyltransferase activity"/>
    <property type="evidence" value="ECO:0007669"/>
    <property type="project" value="UniProtKB-EC"/>
</dbReference>
<evidence type="ECO:0000256" key="9">
    <source>
        <dbReference type="ARBA" id="ARBA00022989"/>
    </source>
</evidence>
<comment type="catalytic activity">
    <reaction evidence="1">
        <text>a CDP-1,2-diacyl-sn-glycerol + L-serine = a 1,2-diacyl-sn-glycero-3-phospho-L-serine + CMP + H(+)</text>
        <dbReference type="Rhea" id="RHEA:16913"/>
        <dbReference type="ChEBI" id="CHEBI:15378"/>
        <dbReference type="ChEBI" id="CHEBI:33384"/>
        <dbReference type="ChEBI" id="CHEBI:57262"/>
        <dbReference type="ChEBI" id="CHEBI:58332"/>
        <dbReference type="ChEBI" id="CHEBI:60377"/>
        <dbReference type="EC" id="2.7.8.8"/>
    </reaction>
</comment>
<evidence type="ECO:0000256" key="13">
    <source>
        <dbReference type="ARBA" id="ARBA00023264"/>
    </source>
</evidence>
<feature type="transmembrane region" description="Helical" evidence="16">
    <location>
        <begin position="198"/>
        <end position="231"/>
    </location>
</feature>